<feature type="transmembrane region" description="Helical" evidence="2">
    <location>
        <begin position="193"/>
        <end position="215"/>
    </location>
</feature>
<comment type="caution">
    <text evidence="3">The sequence shown here is derived from an EMBL/GenBank/DDBJ whole genome shotgun (WGS) entry which is preliminary data.</text>
</comment>
<dbReference type="Proteomes" id="UP000029060">
    <property type="component" value="Unassembled WGS sequence"/>
</dbReference>
<feature type="region of interest" description="Disordered" evidence="1">
    <location>
        <begin position="231"/>
        <end position="384"/>
    </location>
</feature>
<keyword evidence="4" id="KW-1185">Reference proteome</keyword>
<keyword evidence="2" id="KW-1133">Transmembrane helix</keyword>
<protein>
    <submittedName>
        <fullName evidence="3">Uncharacterized protein</fullName>
    </submittedName>
</protein>
<name>A0A087BIG8_9BIFI</name>
<evidence type="ECO:0000313" key="3">
    <source>
        <dbReference type="EMBL" id="KFI70818.1"/>
    </source>
</evidence>
<feature type="region of interest" description="Disordered" evidence="1">
    <location>
        <begin position="104"/>
        <end position="159"/>
    </location>
</feature>
<dbReference type="AlphaFoldDB" id="A0A087BIG8"/>
<feature type="compositionally biased region" description="Low complexity" evidence="1">
    <location>
        <begin position="283"/>
        <end position="318"/>
    </location>
</feature>
<feature type="transmembrane region" description="Helical" evidence="2">
    <location>
        <begin position="69"/>
        <end position="90"/>
    </location>
</feature>
<gene>
    <name evidence="3" type="ORF">BMERY_0255</name>
</gene>
<proteinExistence type="predicted"/>
<dbReference type="STRING" id="78345.BMERY_0255"/>
<evidence type="ECO:0000313" key="4">
    <source>
        <dbReference type="Proteomes" id="UP000029060"/>
    </source>
</evidence>
<dbReference type="EMBL" id="JGZC01000005">
    <property type="protein sequence ID" value="KFI70818.1"/>
    <property type="molecule type" value="Genomic_DNA"/>
</dbReference>
<feature type="transmembrane region" description="Helical" evidence="2">
    <location>
        <begin position="41"/>
        <end position="63"/>
    </location>
</feature>
<accession>A0A087BIG8</accession>
<evidence type="ECO:0000256" key="1">
    <source>
        <dbReference type="SAM" id="MobiDB-lite"/>
    </source>
</evidence>
<organism evidence="3 4">
    <name type="scientific">Bifidobacterium merycicum</name>
    <dbReference type="NCBI Taxonomy" id="78345"/>
    <lineage>
        <taxon>Bacteria</taxon>
        <taxon>Bacillati</taxon>
        <taxon>Actinomycetota</taxon>
        <taxon>Actinomycetes</taxon>
        <taxon>Bifidobacteriales</taxon>
        <taxon>Bifidobacteriaceae</taxon>
        <taxon>Bifidobacterium</taxon>
    </lineage>
</organism>
<evidence type="ECO:0000256" key="2">
    <source>
        <dbReference type="SAM" id="Phobius"/>
    </source>
</evidence>
<dbReference type="eggNOG" id="ENOG50336HV">
    <property type="taxonomic scope" value="Bacteria"/>
</dbReference>
<reference evidence="3 4" key="1">
    <citation type="submission" date="2014-03" db="EMBL/GenBank/DDBJ databases">
        <title>Genomics of Bifidobacteria.</title>
        <authorList>
            <person name="Ventura M."/>
            <person name="Milani C."/>
            <person name="Lugli G.A."/>
        </authorList>
    </citation>
    <scope>NUCLEOTIDE SEQUENCE [LARGE SCALE GENOMIC DNA]</scope>
    <source>
        <strain evidence="3 4">LMG 11341</strain>
    </source>
</reference>
<feature type="compositionally biased region" description="Low complexity" evidence="1">
    <location>
        <begin position="360"/>
        <end position="384"/>
    </location>
</feature>
<feature type="compositionally biased region" description="Low complexity" evidence="1">
    <location>
        <begin position="329"/>
        <end position="350"/>
    </location>
</feature>
<feature type="compositionally biased region" description="Gly residues" evidence="1">
    <location>
        <begin position="319"/>
        <end position="328"/>
    </location>
</feature>
<sequence length="384" mass="38131">MRSSARSHSTVSGGCKDCKSFTISPVSFQCLWLWSGTVKKFFEGISISQIIAGSLAAITSFFLAGKIGVAGSTIGAAASYIISTVAGKVYQNVLKASGEKLQAASPLGGSSSESEGAASDQSKQAEQAESAAGDQTTAAADAEKATSTEDTADMSSLEQPRTVVSNGALSPAGSDGKVQTFAQVRHRNVKRMAIVVSLISGLVGVALTAGVVLLFTQGKGTDTVVRDMTGKSSVVETPNDGADQNTQDTTTPDSNQYGTDDHKPRNGYGTDSPYDSKNPTEQNGSGTNSNSGTSSNKGTNSNSGNSNSSGNSTNQNGNSGSGNSGNSGSGNSNDSGSSNGSNGSGNSTNSGGTGTGGTGPNSSGTDSSTSSGTGTDSSGSTSSN</sequence>
<keyword evidence="2" id="KW-0472">Membrane</keyword>
<feature type="compositionally biased region" description="Polar residues" evidence="1">
    <location>
        <begin position="231"/>
        <end position="258"/>
    </location>
</feature>
<feature type="compositionally biased region" description="Polar residues" evidence="1">
    <location>
        <begin position="273"/>
        <end position="282"/>
    </location>
</feature>
<feature type="compositionally biased region" description="Low complexity" evidence="1">
    <location>
        <begin position="104"/>
        <end position="140"/>
    </location>
</feature>
<keyword evidence="2" id="KW-0812">Transmembrane</keyword>